<evidence type="ECO:0000259" key="12">
    <source>
        <dbReference type="Pfam" id="PF07715"/>
    </source>
</evidence>
<evidence type="ECO:0000313" key="13">
    <source>
        <dbReference type="EMBL" id="MCY0967336.1"/>
    </source>
</evidence>
<dbReference type="InterPro" id="IPR000531">
    <property type="entry name" value="Beta-barrel_TonB"/>
</dbReference>
<keyword evidence="13" id="KW-0675">Receptor</keyword>
<evidence type="ECO:0000256" key="5">
    <source>
        <dbReference type="ARBA" id="ARBA00023077"/>
    </source>
</evidence>
<comment type="caution">
    <text evidence="13">The sequence shown here is derived from an EMBL/GenBank/DDBJ whole genome shotgun (WGS) entry which is preliminary data.</text>
</comment>
<gene>
    <name evidence="13" type="ORF">OUO13_19320</name>
</gene>
<feature type="domain" description="TonB-dependent receptor-like beta-barrel" evidence="11">
    <location>
        <begin position="255"/>
        <end position="706"/>
    </location>
</feature>
<dbReference type="Gene3D" id="2.40.170.20">
    <property type="entry name" value="TonB-dependent receptor, beta-barrel domain"/>
    <property type="match status" value="1"/>
</dbReference>
<dbReference type="GO" id="GO:0044718">
    <property type="term" value="P:siderophore transmembrane transport"/>
    <property type="evidence" value="ECO:0007669"/>
    <property type="project" value="TreeGrafter"/>
</dbReference>
<dbReference type="Pfam" id="PF00593">
    <property type="entry name" value="TonB_dep_Rec_b-barrel"/>
    <property type="match status" value="1"/>
</dbReference>
<dbReference type="EMBL" id="JAPNOA010000059">
    <property type="protein sequence ID" value="MCY0967336.1"/>
    <property type="molecule type" value="Genomic_DNA"/>
</dbReference>
<dbReference type="Proteomes" id="UP001150830">
    <property type="component" value="Unassembled WGS sequence"/>
</dbReference>
<comment type="subcellular location">
    <subcellularLocation>
        <location evidence="1 8">Cell outer membrane</location>
        <topology evidence="1 8">Multi-pass membrane protein</topology>
    </subcellularLocation>
</comment>
<evidence type="ECO:0000256" key="4">
    <source>
        <dbReference type="ARBA" id="ARBA00022692"/>
    </source>
</evidence>
<keyword evidence="2 8" id="KW-0813">Transport</keyword>
<evidence type="ECO:0000256" key="8">
    <source>
        <dbReference type="PROSITE-ProRule" id="PRU01360"/>
    </source>
</evidence>
<dbReference type="GO" id="GO:0015344">
    <property type="term" value="F:siderophore uptake transmembrane transporter activity"/>
    <property type="evidence" value="ECO:0007669"/>
    <property type="project" value="TreeGrafter"/>
</dbReference>
<organism evidence="13 14">
    <name type="scientific">Parathalassolituus penaei</name>
    <dbReference type="NCBI Taxonomy" id="2997323"/>
    <lineage>
        <taxon>Bacteria</taxon>
        <taxon>Pseudomonadati</taxon>
        <taxon>Pseudomonadota</taxon>
        <taxon>Gammaproteobacteria</taxon>
        <taxon>Oceanospirillales</taxon>
        <taxon>Oceanospirillaceae</taxon>
        <taxon>Parathalassolituus</taxon>
    </lineage>
</organism>
<evidence type="ECO:0000256" key="9">
    <source>
        <dbReference type="RuleBase" id="RU003357"/>
    </source>
</evidence>
<dbReference type="GO" id="GO:0009279">
    <property type="term" value="C:cell outer membrane"/>
    <property type="evidence" value="ECO:0007669"/>
    <property type="project" value="UniProtKB-SubCell"/>
</dbReference>
<dbReference type="Gene3D" id="2.170.130.10">
    <property type="entry name" value="TonB-dependent receptor, plug domain"/>
    <property type="match status" value="1"/>
</dbReference>
<keyword evidence="6 8" id="KW-0472">Membrane</keyword>
<proteinExistence type="inferred from homology"/>
<accession>A0A9X3ENC4</accession>
<dbReference type="PANTHER" id="PTHR30069">
    <property type="entry name" value="TONB-DEPENDENT OUTER MEMBRANE RECEPTOR"/>
    <property type="match status" value="1"/>
</dbReference>
<dbReference type="RefSeq" id="WP_283175538.1">
    <property type="nucleotide sequence ID" value="NZ_JAPNOA010000059.1"/>
</dbReference>
<keyword evidence="4 8" id="KW-0812">Transmembrane</keyword>
<protein>
    <submittedName>
        <fullName evidence="13">TonB-dependent receptor</fullName>
    </submittedName>
</protein>
<dbReference type="InterPro" id="IPR039426">
    <property type="entry name" value="TonB-dep_rcpt-like"/>
</dbReference>
<evidence type="ECO:0000256" key="10">
    <source>
        <dbReference type="SAM" id="SignalP"/>
    </source>
</evidence>
<evidence type="ECO:0000313" key="14">
    <source>
        <dbReference type="Proteomes" id="UP001150830"/>
    </source>
</evidence>
<feature type="chain" id="PRO_5040835994" evidence="10">
    <location>
        <begin position="29"/>
        <end position="745"/>
    </location>
</feature>
<dbReference type="InterPro" id="IPR037066">
    <property type="entry name" value="Plug_dom_sf"/>
</dbReference>
<dbReference type="InterPro" id="IPR012910">
    <property type="entry name" value="Plug_dom"/>
</dbReference>
<feature type="signal peptide" evidence="10">
    <location>
        <begin position="1"/>
        <end position="28"/>
    </location>
</feature>
<dbReference type="Pfam" id="PF07715">
    <property type="entry name" value="Plug"/>
    <property type="match status" value="1"/>
</dbReference>
<evidence type="ECO:0000259" key="11">
    <source>
        <dbReference type="Pfam" id="PF00593"/>
    </source>
</evidence>
<name>A0A9X3ENC4_9GAMM</name>
<keyword evidence="14" id="KW-1185">Reference proteome</keyword>
<reference evidence="13" key="1">
    <citation type="submission" date="2022-11" db="EMBL/GenBank/DDBJ databases">
        <title>Parathalassolutuus dongxingensis gen. nov., sp. nov., a novel member of family Oceanospirillaceae isolated from a coastal shrimp pond in Guangxi, China.</title>
        <authorList>
            <person name="Chen H."/>
        </authorList>
    </citation>
    <scope>NUCLEOTIDE SEQUENCE</scope>
    <source>
        <strain evidence="13">G-43</strain>
    </source>
</reference>
<evidence type="ECO:0000256" key="7">
    <source>
        <dbReference type="ARBA" id="ARBA00023237"/>
    </source>
</evidence>
<sequence>MNRSGKQQNRRSMLLVFLASALGGEVQALEEFEPELPLVLSAVRLQQPLAEVPASVTVIDADQIRQWGVTRVVDIFRYVPGMFVGDELDTRSTSVVYHSGDVSLARRLEVLVDGRSVYESTFARVDWDRIGVAVEDIERVEVTRSPSASSYGLNAFQGVVNIITRHPADSASADLSVSYASDQQRHGYASIGGGGDVQHRISVFADRVGEYGGFHHDTGSLPDLRANKAIAWSAATRPDDSSELEWQVSRQLVARDVYADENFMTDSPLQESTTDVLWGRYTRETSADHQWQLKAYWSGNNTESDYSACAPTIAFSEDLGTLYRQNPGFAETLGYSVLGYQQGSAADRTTLGYLYAAIASGRVSADALESLLATRGYSVEISDSDLALAQSVMAGVITGHGLDETVCGTGDLDIYEQRTDIEWQDTRTWSPQLRSVQGIGWRRDRVSSRTYFDGEVGQDSWSAFFNIEYKPLPDWLLFSGLMAEYERESGVHYSPRLASTWRLANNQSVRVHYSRSHRSPDLAERYLNASVTLSGLGDNYLGSDTGTLFLQARSDAWKAELKDEVIQAWEAGYFGSWLDSRLTVDTKIFHERLSRLIGSSVSLLDSDLDNGGSLRMQGIEWQASLHLAQQQRLWLVGMLQDRKANDEATADLLLGAERSLRMIWTRESGFWEQMLGVSYDQADVGAGSNYSSSEHYRQRKWQARLGRELPMGTLAWQVWYDADAGNVNFERNQRWLNGVTYRYRW</sequence>
<evidence type="ECO:0000256" key="2">
    <source>
        <dbReference type="ARBA" id="ARBA00022448"/>
    </source>
</evidence>
<comment type="similarity">
    <text evidence="8 9">Belongs to the TonB-dependent receptor family.</text>
</comment>
<keyword evidence="3 8" id="KW-1134">Transmembrane beta strand</keyword>
<dbReference type="SUPFAM" id="SSF56935">
    <property type="entry name" value="Porins"/>
    <property type="match status" value="1"/>
</dbReference>
<dbReference type="PANTHER" id="PTHR30069:SF27">
    <property type="entry name" value="BLL4766 PROTEIN"/>
    <property type="match status" value="1"/>
</dbReference>
<feature type="domain" description="TonB-dependent receptor plug" evidence="12">
    <location>
        <begin position="49"/>
        <end position="159"/>
    </location>
</feature>
<evidence type="ECO:0000256" key="3">
    <source>
        <dbReference type="ARBA" id="ARBA00022452"/>
    </source>
</evidence>
<dbReference type="AlphaFoldDB" id="A0A9X3ENC4"/>
<keyword evidence="5 9" id="KW-0798">TonB box</keyword>
<keyword evidence="10" id="KW-0732">Signal</keyword>
<evidence type="ECO:0000256" key="6">
    <source>
        <dbReference type="ARBA" id="ARBA00023136"/>
    </source>
</evidence>
<dbReference type="InterPro" id="IPR036942">
    <property type="entry name" value="Beta-barrel_TonB_sf"/>
</dbReference>
<evidence type="ECO:0000256" key="1">
    <source>
        <dbReference type="ARBA" id="ARBA00004571"/>
    </source>
</evidence>
<dbReference type="PROSITE" id="PS52016">
    <property type="entry name" value="TONB_DEPENDENT_REC_3"/>
    <property type="match status" value="1"/>
</dbReference>
<keyword evidence="7 8" id="KW-0998">Cell outer membrane</keyword>